<accession>A0AC61RTZ2</accession>
<keyword evidence="1" id="KW-0378">Hydrolase</keyword>
<proteinExistence type="predicted"/>
<keyword evidence="1" id="KW-0547">Nucleotide-binding</keyword>
<dbReference type="Proteomes" id="UP000304953">
    <property type="component" value="Unassembled WGS sequence"/>
</dbReference>
<reference evidence="1" key="1">
    <citation type="submission" date="2019-04" db="EMBL/GenBank/DDBJ databases">
        <title>Microbes associate with the intestines of laboratory mice.</title>
        <authorList>
            <person name="Navarre W."/>
            <person name="Wong E."/>
            <person name="Huang K."/>
            <person name="Tropini C."/>
            <person name="Ng K."/>
            <person name="Yu B."/>
        </authorList>
    </citation>
    <scope>NUCLEOTIDE SEQUENCE</scope>
    <source>
        <strain evidence="1">NM01_1-7b</strain>
    </source>
</reference>
<name>A0AC61RTZ2_9FIRM</name>
<comment type="caution">
    <text evidence="1">The sequence shown here is derived from an EMBL/GenBank/DDBJ whole genome shotgun (WGS) entry which is preliminary data.</text>
</comment>
<keyword evidence="1" id="KW-0067">ATP-binding</keyword>
<sequence>MKYSVEELKTKKEDQTYDRKSARKDPKGLSNHITAFANADGGTLVIGIEDNGEITGIDDYTQNVNEILRIPFDFCRPSVLIETETLECMDKNGKPNHLLVIKIPQSPELHANQQDDVYYRMGDKSQKLNFDDRLRLMYSKGSRYYEDEPVADSSIEDIDMDFVASYCKKIGYAKSPEEYIRQNKSFIVTKSGRQEMSGAAILLFGKDPQQYFQRARIRFIRYDGTEAKVGAEMNVVKDKIFTGRILDMVEKTLSFVRDQIKEHTYLGKEGKFVTTPEFPEFVWKEIIINAATHRDYSIKGTDIQVKMFDDRIVVESPGNLPGIVRLNNMRQVHFSRNPKIAAFLHEYDYVQEFGEGVDRMYREMEKAGLPAPEYKDVAFMLNATIRNRIDAASDADGATSGTSGATCSPNTAKNAAQADISKNELLVYHFVKANPEASTRLIADSIRLSTRTVQRCIAVLIEKRMIENQGSRQHVKWAILE</sequence>
<keyword evidence="1" id="KW-0347">Helicase</keyword>
<evidence type="ECO:0000313" key="1">
    <source>
        <dbReference type="EMBL" id="TGY95258.1"/>
    </source>
</evidence>
<organism evidence="1 2">
    <name type="scientific">Petralouisia muris</name>
    <dbReference type="NCBI Taxonomy" id="3032872"/>
    <lineage>
        <taxon>Bacteria</taxon>
        <taxon>Bacillati</taxon>
        <taxon>Bacillota</taxon>
        <taxon>Clostridia</taxon>
        <taxon>Lachnospirales</taxon>
        <taxon>Lachnospiraceae</taxon>
        <taxon>Petralouisia</taxon>
    </lineage>
</organism>
<protein>
    <submittedName>
        <fullName evidence="1">ATP-dependent DNA helicase RecG</fullName>
    </submittedName>
</protein>
<keyword evidence="2" id="KW-1185">Reference proteome</keyword>
<dbReference type="EMBL" id="SRYA01000032">
    <property type="protein sequence ID" value="TGY95258.1"/>
    <property type="molecule type" value="Genomic_DNA"/>
</dbReference>
<evidence type="ECO:0000313" key="2">
    <source>
        <dbReference type="Proteomes" id="UP000304953"/>
    </source>
</evidence>
<gene>
    <name evidence="1" type="ORF">E5329_15940</name>
</gene>